<comment type="subcellular location">
    <subcellularLocation>
        <location evidence="1">Cell membrane</location>
        <topology evidence="1">Multi-pass membrane protein</topology>
    </subcellularLocation>
</comment>
<feature type="transmembrane region" description="Helical" evidence="6">
    <location>
        <begin position="232"/>
        <end position="252"/>
    </location>
</feature>
<evidence type="ECO:0000256" key="2">
    <source>
        <dbReference type="ARBA" id="ARBA00022475"/>
    </source>
</evidence>
<feature type="transmembrane region" description="Helical" evidence="6">
    <location>
        <begin position="127"/>
        <end position="147"/>
    </location>
</feature>
<feature type="transmembrane region" description="Helical" evidence="6">
    <location>
        <begin position="199"/>
        <end position="220"/>
    </location>
</feature>
<dbReference type="Proteomes" id="UP000476411">
    <property type="component" value="Chromosome"/>
</dbReference>
<sequence>MWDKIKFISQKYLIIGINFLLQFVLFRRFDVQTAGMLNYGRTLFQYFEYSNIGLRNTIDRRQFRDDNAVASFIASSRTINLLIALAMALVVFCFEFSYWTFLFLLCGVFYAYLFYEKVYLRNIHETGKYVRVSFIFDLVPVIFLTIGVCTGSLLYAGLLFLTGYLVLFIWFLFRGSLRSRFVVDVRYMKSIFRKNLNEGFYLFLSTFLYFILLSGDRFFLKQFFGYEVVAQVSFAMFFFNAFSPLPAALIEIRMKPLLTTASRKEFIHFFRYILLMTLAFIGVLFVAGPFVIHVFFSKYAPISGFVNYYSLLLIPHVLFQVTFLVLFRRGLQRVLFYLLSAAVVLYLSLLATLGAFITVSPLMLIWTAKIIVNIFLAGSIIYVLARRESFRILSIISK</sequence>
<evidence type="ECO:0000256" key="4">
    <source>
        <dbReference type="ARBA" id="ARBA00022989"/>
    </source>
</evidence>
<organism evidence="7 8">
    <name type="scientific">Chitinophaga agri</name>
    <dbReference type="NCBI Taxonomy" id="2703787"/>
    <lineage>
        <taxon>Bacteria</taxon>
        <taxon>Pseudomonadati</taxon>
        <taxon>Bacteroidota</taxon>
        <taxon>Chitinophagia</taxon>
        <taxon>Chitinophagales</taxon>
        <taxon>Chitinophagaceae</taxon>
        <taxon>Chitinophaga</taxon>
    </lineage>
</organism>
<feature type="transmembrane region" description="Helical" evidence="6">
    <location>
        <begin position="96"/>
        <end position="115"/>
    </location>
</feature>
<name>A0A6B9Z8A6_9BACT</name>
<evidence type="ECO:0000256" key="5">
    <source>
        <dbReference type="ARBA" id="ARBA00023136"/>
    </source>
</evidence>
<dbReference type="GO" id="GO:0005886">
    <property type="term" value="C:plasma membrane"/>
    <property type="evidence" value="ECO:0007669"/>
    <property type="project" value="UniProtKB-SubCell"/>
</dbReference>
<dbReference type="PANTHER" id="PTHR30250:SF11">
    <property type="entry name" value="O-ANTIGEN TRANSPORTER-RELATED"/>
    <property type="match status" value="1"/>
</dbReference>
<keyword evidence="3 6" id="KW-0812">Transmembrane</keyword>
<proteinExistence type="predicted"/>
<feature type="transmembrane region" description="Helical" evidence="6">
    <location>
        <begin position="308"/>
        <end position="327"/>
    </location>
</feature>
<feature type="transmembrane region" description="Helical" evidence="6">
    <location>
        <begin position="272"/>
        <end position="296"/>
    </location>
</feature>
<dbReference type="RefSeq" id="WP_162329942.1">
    <property type="nucleotide sequence ID" value="NZ_CP048113.1"/>
</dbReference>
<evidence type="ECO:0000256" key="6">
    <source>
        <dbReference type="SAM" id="Phobius"/>
    </source>
</evidence>
<keyword evidence="8" id="KW-1185">Reference proteome</keyword>
<keyword evidence="2" id="KW-1003">Cell membrane</keyword>
<evidence type="ECO:0000313" key="8">
    <source>
        <dbReference type="Proteomes" id="UP000476411"/>
    </source>
</evidence>
<evidence type="ECO:0000313" key="7">
    <source>
        <dbReference type="EMBL" id="QHS58237.1"/>
    </source>
</evidence>
<dbReference type="KEGG" id="chih:GWR21_01095"/>
<gene>
    <name evidence="7" type="ORF">GWR21_01095</name>
</gene>
<evidence type="ECO:0000256" key="3">
    <source>
        <dbReference type="ARBA" id="ARBA00022692"/>
    </source>
</evidence>
<accession>A0A6B9Z8A6</accession>
<feature type="transmembrane region" description="Helical" evidence="6">
    <location>
        <begin position="334"/>
        <end position="357"/>
    </location>
</feature>
<protein>
    <recommendedName>
        <fullName evidence="9">Polysaccharide biosynthesis protein</fullName>
    </recommendedName>
</protein>
<evidence type="ECO:0008006" key="9">
    <source>
        <dbReference type="Google" id="ProtNLM"/>
    </source>
</evidence>
<evidence type="ECO:0000256" key="1">
    <source>
        <dbReference type="ARBA" id="ARBA00004651"/>
    </source>
</evidence>
<dbReference type="InterPro" id="IPR050833">
    <property type="entry name" value="Poly_Biosynth_Transport"/>
</dbReference>
<feature type="transmembrane region" description="Helical" evidence="6">
    <location>
        <begin position="68"/>
        <end position="90"/>
    </location>
</feature>
<dbReference type="PANTHER" id="PTHR30250">
    <property type="entry name" value="PST FAMILY PREDICTED COLANIC ACID TRANSPORTER"/>
    <property type="match status" value="1"/>
</dbReference>
<keyword evidence="5 6" id="KW-0472">Membrane</keyword>
<keyword evidence="4 6" id="KW-1133">Transmembrane helix</keyword>
<reference evidence="7 8" key="1">
    <citation type="submission" date="2020-01" db="EMBL/GenBank/DDBJ databases">
        <title>Complete genome sequence of Chitinophaga sp. H33E-04 isolated from quinoa roots.</title>
        <authorList>
            <person name="Weon H.-Y."/>
            <person name="Lee S.A."/>
        </authorList>
    </citation>
    <scope>NUCLEOTIDE SEQUENCE [LARGE SCALE GENOMIC DNA]</scope>
    <source>
        <strain evidence="7 8">H33E-04</strain>
    </source>
</reference>
<feature type="transmembrane region" description="Helical" evidence="6">
    <location>
        <begin position="153"/>
        <end position="173"/>
    </location>
</feature>
<dbReference type="AlphaFoldDB" id="A0A6B9Z8A6"/>
<dbReference type="EMBL" id="CP048113">
    <property type="protein sequence ID" value="QHS58237.1"/>
    <property type="molecule type" value="Genomic_DNA"/>
</dbReference>
<feature type="transmembrane region" description="Helical" evidence="6">
    <location>
        <begin position="363"/>
        <end position="385"/>
    </location>
</feature>